<evidence type="ECO:0008006" key="3">
    <source>
        <dbReference type="Google" id="ProtNLM"/>
    </source>
</evidence>
<organism evidence="1 2">
    <name type="scientific">Acer negundo</name>
    <name type="common">Box elder</name>
    <dbReference type="NCBI Taxonomy" id="4023"/>
    <lineage>
        <taxon>Eukaryota</taxon>
        <taxon>Viridiplantae</taxon>
        <taxon>Streptophyta</taxon>
        <taxon>Embryophyta</taxon>
        <taxon>Tracheophyta</taxon>
        <taxon>Spermatophyta</taxon>
        <taxon>Magnoliopsida</taxon>
        <taxon>eudicotyledons</taxon>
        <taxon>Gunneridae</taxon>
        <taxon>Pentapetalae</taxon>
        <taxon>rosids</taxon>
        <taxon>malvids</taxon>
        <taxon>Sapindales</taxon>
        <taxon>Sapindaceae</taxon>
        <taxon>Hippocastanoideae</taxon>
        <taxon>Acereae</taxon>
        <taxon>Acer</taxon>
    </lineage>
</organism>
<dbReference type="Proteomes" id="UP001064489">
    <property type="component" value="Chromosome 1"/>
</dbReference>
<dbReference type="EMBL" id="JAJSOW010000003">
    <property type="protein sequence ID" value="KAI9194397.1"/>
    <property type="molecule type" value="Genomic_DNA"/>
</dbReference>
<proteinExistence type="predicted"/>
<dbReference type="InterPro" id="IPR040256">
    <property type="entry name" value="At4g02000-like"/>
</dbReference>
<keyword evidence="2" id="KW-1185">Reference proteome</keyword>
<dbReference type="AlphaFoldDB" id="A0AAD5P138"/>
<sequence length="401" mass="42304">MDPMCMDPMCMEAVLSLSSPVAVSSTSTSQHEGDVSVIVPNSVAGLIQSSVPIVQGGKSFAGLFKSPVIETLPLPSVSFKKEGGIGVLLRLDKATSDGDFGHYARVLVDVDVSSVLRTSVLFERDEFHSSFIAVEYENLSAFCSTCSSIGHLHSSCHWNKSSKTPLSSTTKSTQDIVGYSRVFGDDGFQPVRTRSSKSVYRPIITPQEEVPLSNVFSVIHQDVGGHDSVVVHTSVGSNLISGSTSSAGLVLSSNPSSSIVSAISEVASSLVPPMISQALQISKDSGFDDGVTDSILVSSSSVVDPSISSISSDVGVVHYSRTVIQGSSVVNRVRPVVSTILFRSSSRSGHTARQQVRVHEVSDNQSSEEAIVSLALNVNVDQSSLRDGFGFSCSSVVDPKV</sequence>
<accession>A0AAD5P138</accession>
<comment type="caution">
    <text evidence="1">The sequence shown here is derived from an EMBL/GenBank/DDBJ whole genome shotgun (WGS) entry which is preliminary data.</text>
</comment>
<dbReference type="PANTHER" id="PTHR31286:SF60">
    <property type="entry name" value="PROTEIN, PUTATIVE-RELATED"/>
    <property type="match status" value="1"/>
</dbReference>
<evidence type="ECO:0000313" key="1">
    <source>
        <dbReference type="EMBL" id="KAI9194397.1"/>
    </source>
</evidence>
<reference evidence="1" key="1">
    <citation type="journal article" date="2022" name="Plant J.">
        <title>Strategies of tolerance reflected in two North American maple genomes.</title>
        <authorList>
            <person name="McEvoy S.L."/>
            <person name="Sezen U.U."/>
            <person name="Trouern-Trend A."/>
            <person name="McMahon S.M."/>
            <person name="Schaberg P.G."/>
            <person name="Yang J."/>
            <person name="Wegrzyn J.L."/>
            <person name="Swenson N.G."/>
        </authorList>
    </citation>
    <scope>NUCLEOTIDE SEQUENCE</scope>
    <source>
        <strain evidence="1">91603</strain>
    </source>
</reference>
<protein>
    <recommendedName>
        <fullName evidence="3">Zinc knuckle CX2CX4HX4C domain-containing protein</fullName>
    </recommendedName>
</protein>
<name>A0AAD5P138_ACENE</name>
<evidence type="ECO:0000313" key="2">
    <source>
        <dbReference type="Proteomes" id="UP001064489"/>
    </source>
</evidence>
<reference evidence="1" key="2">
    <citation type="submission" date="2023-02" db="EMBL/GenBank/DDBJ databases">
        <authorList>
            <person name="Swenson N.G."/>
            <person name="Wegrzyn J.L."/>
            <person name="Mcevoy S.L."/>
        </authorList>
    </citation>
    <scope>NUCLEOTIDE SEQUENCE</scope>
    <source>
        <strain evidence="1">91603</strain>
        <tissue evidence="1">Leaf</tissue>
    </source>
</reference>
<dbReference type="PANTHER" id="PTHR31286">
    <property type="entry name" value="GLYCINE-RICH CELL WALL STRUCTURAL PROTEIN 1.8-LIKE"/>
    <property type="match status" value="1"/>
</dbReference>
<gene>
    <name evidence="1" type="ORF">LWI28_005594</name>
</gene>